<dbReference type="AlphaFoldDB" id="A0A9W6X0S6"/>
<evidence type="ECO:0000313" key="2">
    <source>
        <dbReference type="EMBL" id="GMF25873.1"/>
    </source>
</evidence>
<feature type="region of interest" description="Disordered" evidence="1">
    <location>
        <begin position="503"/>
        <end position="541"/>
    </location>
</feature>
<organism evidence="2 3">
    <name type="scientific">Phytophthora fragariaefolia</name>
    <dbReference type="NCBI Taxonomy" id="1490495"/>
    <lineage>
        <taxon>Eukaryota</taxon>
        <taxon>Sar</taxon>
        <taxon>Stramenopiles</taxon>
        <taxon>Oomycota</taxon>
        <taxon>Peronosporomycetes</taxon>
        <taxon>Peronosporales</taxon>
        <taxon>Peronosporaceae</taxon>
        <taxon>Phytophthora</taxon>
    </lineage>
</organism>
<name>A0A9W6X0S6_9STRA</name>
<feature type="compositionally biased region" description="Polar residues" evidence="1">
    <location>
        <begin position="663"/>
        <end position="672"/>
    </location>
</feature>
<reference evidence="2" key="1">
    <citation type="submission" date="2023-04" db="EMBL/GenBank/DDBJ databases">
        <title>Phytophthora fragariaefolia NBRC 109709.</title>
        <authorList>
            <person name="Ichikawa N."/>
            <person name="Sato H."/>
            <person name="Tonouchi N."/>
        </authorList>
    </citation>
    <scope>NUCLEOTIDE SEQUENCE</scope>
    <source>
        <strain evidence="2">NBRC 109709</strain>
    </source>
</reference>
<gene>
    <name evidence="2" type="ORF">Pfra01_000473500</name>
</gene>
<feature type="compositionally biased region" description="Low complexity" evidence="1">
    <location>
        <begin position="580"/>
        <end position="597"/>
    </location>
</feature>
<keyword evidence="3" id="KW-1185">Reference proteome</keyword>
<dbReference type="Proteomes" id="UP001165121">
    <property type="component" value="Unassembled WGS sequence"/>
</dbReference>
<feature type="region of interest" description="Disordered" evidence="1">
    <location>
        <begin position="567"/>
        <end position="683"/>
    </location>
</feature>
<comment type="caution">
    <text evidence="2">The sequence shown here is derived from an EMBL/GenBank/DDBJ whole genome shotgun (WGS) entry which is preliminary data.</text>
</comment>
<feature type="compositionally biased region" description="Polar residues" evidence="1">
    <location>
        <begin position="377"/>
        <end position="389"/>
    </location>
</feature>
<dbReference type="EMBL" id="BSXT01000369">
    <property type="protein sequence ID" value="GMF25873.1"/>
    <property type="molecule type" value="Genomic_DNA"/>
</dbReference>
<feature type="compositionally biased region" description="Polar residues" evidence="1">
    <location>
        <begin position="568"/>
        <end position="579"/>
    </location>
</feature>
<protein>
    <submittedName>
        <fullName evidence="2">Unnamed protein product</fullName>
    </submittedName>
</protein>
<accession>A0A9W6X0S6</accession>
<evidence type="ECO:0000256" key="1">
    <source>
        <dbReference type="SAM" id="MobiDB-lite"/>
    </source>
</evidence>
<feature type="region of interest" description="Disordered" evidence="1">
    <location>
        <begin position="308"/>
        <end position="408"/>
    </location>
</feature>
<feature type="compositionally biased region" description="Polar residues" evidence="1">
    <location>
        <begin position="629"/>
        <end position="641"/>
    </location>
</feature>
<proteinExistence type="predicted"/>
<sequence length="851" mass="90602">MDRHDPPDLYPDANGNLPDAERLCAWSAAGSNISACRRSVFGACHKRRSSGSSKLEAAKCLDEVITAAVPDTQVGPDNALDVAVLRAQVYAAETAQAAAEHELAKEAFGQENAAAVTSSTMKELAETRRKLKISKKIAARYRHDAETMSAVVEQHKELYQRMETRVKAAEDSVQWLSSQLARERETFKAAVASNTAQSRRLHNLLSASSVADVSAEAQLRRCTEDLQEHVKRLITANRTLRARVKLEEMDPDTLALLDWNLLDLSDETRSVVRDALKAADASRSADEISDDVARAVFLVSALPSEMSRKNKLRNRVSDSDSSVQESPSDPKKSGDAKAAVPDAPASLVASTSQPLQRSEVPSPASNSDRQGCKSPLLRSQSASKVSSRALSRDAPRVSSPFRGGAGASSCAASRAASRASSPDRGCVIDLSGKVPPAARSTFSSTCSGARGSGGVSPALLVSTLQDIHSSPTSHPPRSLPALSSDESLATLELSDDDVEIVDVLPAVPPPSPGSRGDASFGSVTGDTDAQRRGPVLRSKAASSEFRSALLLEALEADNDDVLGLTELSPASSQSTSRTQAGPPAAPTTRSSSSRGASNGQVKVPAASITRSASSRGVSRKQVKPPAAPTLSTSSRGVSSKQVKPPAAPGRHQSTTRTSRPSSQVVATLSSMLGSDRRSQRPLPPSWCCQVLGSHTQLSPAVSGASENSGSVHCGYTGSVCGLHQSQSPVAASPQKSSTASMLFDTTSFDPNCKASQRAPVPLRLRGYWRMFRGFGNETDAAMEFALWERDHWVPTPTRAVEAYFEVAYRALEDAFDEASRPALRSSVDAAEDRWLAYVRERAQRSDRLRQN</sequence>
<evidence type="ECO:0000313" key="3">
    <source>
        <dbReference type="Proteomes" id="UP001165121"/>
    </source>
</evidence>